<dbReference type="Proteomes" id="UP000260812">
    <property type="component" value="Unassembled WGS sequence"/>
</dbReference>
<protein>
    <submittedName>
        <fullName evidence="2">Uncharacterized protein</fullName>
    </submittedName>
</protein>
<keyword evidence="1" id="KW-1133">Transmembrane helix</keyword>
<accession>A0A3E3HWK2</accession>
<name>A0A3E3HWK2_9FIRM</name>
<keyword evidence="3" id="KW-1185">Reference proteome</keyword>
<proteinExistence type="predicted"/>
<organism evidence="2 3">
    <name type="scientific">Eisenbergiella massiliensis</name>
    <dbReference type="NCBI Taxonomy" id="1720294"/>
    <lineage>
        <taxon>Bacteria</taxon>
        <taxon>Bacillati</taxon>
        <taxon>Bacillota</taxon>
        <taxon>Clostridia</taxon>
        <taxon>Lachnospirales</taxon>
        <taxon>Lachnospiraceae</taxon>
        <taxon>Eisenbergiella</taxon>
    </lineage>
</organism>
<sequence>MYISYFLNGMLLYAGILNFIIHILCLVRKSDVFYNKMNSVYWVKFERFLRFTIYHIKNGGA</sequence>
<keyword evidence="1" id="KW-0812">Transmembrane</keyword>
<comment type="caution">
    <text evidence="2">The sequence shown here is derived from an EMBL/GenBank/DDBJ whole genome shotgun (WGS) entry which is preliminary data.</text>
</comment>
<gene>
    <name evidence="2" type="ORF">DXC51_25165</name>
</gene>
<keyword evidence="1" id="KW-0472">Membrane</keyword>
<dbReference type="AlphaFoldDB" id="A0A3E3HWK2"/>
<reference evidence="2" key="1">
    <citation type="submission" date="2018-08" db="EMBL/GenBank/DDBJ databases">
        <title>A genome reference for cultivated species of the human gut microbiota.</title>
        <authorList>
            <person name="Zou Y."/>
            <person name="Xue W."/>
            <person name="Luo G."/>
        </authorList>
    </citation>
    <scope>NUCLEOTIDE SEQUENCE [LARGE SCALE GENOMIC DNA]</scope>
    <source>
        <strain evidence="2">TF05-5AC</strain>
    </source>
</reference>
<dbReference type="EMBL" id="QVLV01000028">
    <property type="protein sequence ID" value="RGE56211.1"/>
    <property type="molecule type" value="Genomic_DNA"/>
</dbReference>
<evidence type="ECO:0000313" key="2">
    <source>
        <dbReference type="EMBL" id="RGE56211.1"/>
    </source>
</evidence>
<evidence type="ECO:0000256" key="1">
    <source>
        <dbReference type="SAM" id="Phobius"/>
    </source>
</evidence>
<feature type="transmembrane region" description="Helical" evidence="1">
    <location>
        <begin position="6"/>
        <end position="27"/>
    </location>
</feature>
<evidence type="ECO:0000313" key="3">
    <source>
        <dbReference type="Proteomes" id="UP000260812"/>
    </source>
</evidence>